<dbReference type="PROSITE" id="PS01063">
    <property type="entry name" value="SIGMA70_ECF"/>
    <property type="match status" value="1"/>
</dbReference>
<name>A0ABP8V7S4_9GAMM</name>
<dbReference type="InterPro" id="IPR013324">
    <property type="entry name" value="RNA_pol_sigma_r3/r4-like"/>
</dbReference>
<dbReference type="EMBL" id="BAABFL010000457">
    <property type="protein sequence ID" value="GAA4651604.1"/>
    <property type="molecule type" value="Genomic_DNA"/>
</dbReference>
<dbReference type="RefSeq" id="WP_345198015.1">
    <property type="nucleotide sequence ID" value="NZ_BAABFL010000457.1"/>
</dbReference>
<dbReference type="Gene3D" id="1.10.1740.10">
    <property type="match status" value="1"/>
</dbReference>
<gene>
    <name evidence="9" type="primary">sigZ</name>
    <name evidence="9" type="ORF">GCM10023116_38880</name>
</gene>
<dbReference type="InterPro" id="IPR036388">
    <property type="entry name" value="WH-like_DNA-bd_sf"/>
</dbReference>
<reference evidence="10" key="1">
    <citation type="journal article" date="2019" name="Int. J. Syst. Evol. Microbiol.">
        <title>The Global Catalogue of Microorganisms (GCM) 10K type strain sequencing project: providing services to taxonomists for standard genome sequencing and annotation.</title>
        <authorList>
            <consortium name="The Broad Institute Genomics Platform"/>
            <consortium name="The Broad Institute Genome Sequencing Center for Infectious Disease"/>
            <person name="Wu L."/>
            <person name="Ma J."/>
        </authorList>
    </citation>
    <scope>NUCLEOTIDE SEQUENCE [LARGE SCALE GENOMIC DNA]</scope>
    <source>
        <strain evidence="10">JCM 17805</strain>
    </source>
</reference>
<evidence type="ECO:0000313" key="9">
    <source>
        <dbReference type="EMBL" id="GAA4651604.1"/>
    </source>
</evidence>
<evidence type="ECO:0000256" key="1">
    <source>
        <dbReference type="ARBA" id="ARBA00010641"/>
    </source>
</evidence>
<dbReference type="Pfam" id="PF04542">
    <property type="entry name" value="Sigma70_r2"/>
    <property type="match status" value="1"/>
</dbReference>
<keyword evidence="4 6" id="KW-0238">DNA-binding</keyword>
<dbReference type="Proteomes" id="UP001500604">
    <property type="component" value="Unassembled WGS sequence"/>
</dbReference>
<comment type="similarity">
    <text evidence="1 6">Belongs to the sigma-70 factor family. ECF subfamily.</text>
</comment>
<dbReference type="Gene3D" id="1.10.10.10">
    <property type="entry name" value="Winged helix-like DNA-binding domain superfamily/Winged helix DNA-binding domain"/>
    <property type="match status" value="1"/>
</dbReference>
<dbReference type="Pfam" id="PF08281">
    <property type="entry name" value="Sigma70_r4_2"/>
    <property type="match status" value="1"/>
</dbReference>
<dbReference type="InterPro" id="IPR013249">
    <property type="entry name" value="RNA_pol_sigma70_r4_t2"/>
</dbReference>
<keyword evidence="3 6" id="KW-0731">Sigma factor</keyword>
<dbReference type="PANTHER" id="PTHR43133:SF8">
    <property type="entry name" value="RNA POLYMERASE SIGMA FACTOR HI_1459-RELATED"/>
    <property type="match status" value="1"/>
</dbReference>
<dbReference type="InterPro" id="IPR007627">
    <property type="entry name" value="RNA_pol_sigma70_r2"/>
</dbReference>
<dbReference type="InterPro" id="IPR000838">
    <property type="entry name" value="RNA_pol_sigma70_ECF_CS"/>
</dbReference>
<organism evidence="9 10">
    <name type="scientific">Kistimonas scapharcae</name>
    <dbReference type="NCBI Taxonomy" id="1036133"/>
    <lineage>
        <taxon>Bacteria</taxon>
        <taxon>Pseudomonadati</taxon>
        <taxon>Pseudomonadota</taxon>
        <taxon>Gammaproteobacteria</taxon>
        <taxon>Oceanospirillales</taxon>
        <taxon>Endozoicomonadaceae</taxon>
        <taxon>Kistimonas</taxon>
    </lineage>
</organism>
<dbReference type="InterPro" id="IPR039425">
    <property type="entry name" value="RNA_pol_sigma-70-like"/>
</dbReference>
<evidence type="ECO:0000256" key="4">
    <source>
        <dbReference type="ARBA" id="ARBA00023125"/>
    </source>
</evidence>
<comment type="caution">
    <text evidence="9">The sequence shown here is derived from an EMBL/GenBank/DDBJ whole genome shotgun (WGS) entry which is preliminary data.</text>
</comment>
<keyword evidence="2 6" id="KW-0805">Transcription regulation</keyword>
<dbReference type="PANTHER" id="PTHR43133">
    <property type="entry name" value="RNA POLYMERASE ECF-TYPE SIGMA FACTO"/>
    <property type="match status" value="1"/>
</dbReference>
<evidence type="ECO:0000313" key="10">
    <source>
        <dbReference type="Proteomes" id="UP001500604"/>
    </source>
</evidence>
<evidence type="ECO:0000256" key="3">
    <source>
        <dbReference type="ARBA" id="ARBA00023082"/>
    </source>
</evidence>
<dbReference type="SUPFAM" id="SSF88946">
    <property type="entry name" value="Sigma2 domain of RNA polymerase sigma factors"/>
    <property type="match status" value="1"/>
</dbReference>
<dbReference type="InterPro" id="IPR013325">
    <property type="entry name" value="RNA_pol_sigma_r2"/>
</dbReference>
<protein>
    <recommendedName>
        <fullName evidence="6">RNA polymerase sigma factor</fullName>
    </recommendedName>
</protein>
<evidence type="ECO:0000256" key="2">
    <source>
        <dbReference type="ARBA" id="ARBA00023015"/>
    </source>
</evidence>
<keyword evidence="5 6" id="KW-0804">Transcription</keyword>
<accession>A0ABP8V7S4</accession>
<feature type="domain" description="RNA polymerase sigma factor 70 region 4 type 2" evidence="8">
    <location>
        <begin position="94"/>
        <end position="145"/>
    </location>
</feature>
<dbReference type="SUPFAM" id="SSF88659">
    <property type="entry name" value="Sigma3 and sigma4 domains of RNA polymerase sigma factors"/>
    <property type="match status" value="1"/>
</dbReference>
<dbReference type="NCBIfam" id="TIGR02937">
    <property type="entry name" value="sigma70-ECF"/>
    <property type="match status" value="1"/>
</dbReference>
<evidence type="ECO:0000256" key="6">
    <source>
        <dbReference type="RuleBase" id="RU000716"/>
    </source>
</evidence>
<evidence type="ECO:0000259" key="7">
    <source>
        <dbReference type="Pfam" id="PF04542"/>
    </source>
</evidence>
<evidence type="ECO:0000256" key="5">
    <source>
        <dbReference type="ARBA" id="ARBA00023163"/>
    </source>
</evidence>
<proteinExistence type="inferred from homology"/>
<sequence length="171" mass="20005">MKAWHENEKDLHGWLLKQTGDSEQSQDLLQDVFLKSLRNKERFCSLAYARSWFFTITRNTLIDAVRKPHPETMPFIDQVQQAPDTPLLLELQSCMMRVLSELDDKDRDAIERCDMQKMSQEAYACSVGLSLPAAKSRLQRARQKLRTQMIQKCQIQFDETGVCDFTPRHRI</sequence>
<feature type="domain" description="RNA polymerase sigma-70 region 2" evidence="7">
    <location>
        <begin position="5"/>
        <end position="67"/>
    </location>
</feature>
<keyword evidence="10" id="KW-1185">Reference proteome</keyword>
<evidence type="ECO:0000259" key="8">
    <source>
        <dbReference type="Pfam" id="PF08281"/>
    </source>
</evidence>
<dbReference type="InterPro" id="IPR014284">
    <property type="entry name" value="RNA_pol_sigma-70_dom"/>
</dbReference>